<keyword evidence="1" id="KW-0732">Signal</keyword>
<evidence type="ECO:0000313" key="3">
    <source>
        <dbReference type="Proteomes" id="UP001157167"/>
    </source>
</evidence>
<protein>
    <recommendedName>
        <fullName evidence="4">DUF1329 domain-containing protein</fullName>
    </recommendedName>
</protein>
<comment type="caution">
    <text evidence="2">The sequence shown here is derived from an EMBL/GenBank/DDBJ whole genome shotgun (WGS) entry which is preliminary data.</text>
</comment>
<feature type="signal peptide" evidence="1">
    <location>
        <begin position="1"/>
        <end position="32"/>
    </location>
</feature>
<dbReference type="Pfam" id="PF07044">
    <property type="entry name" value="DUF1329"/>
    <property type="match status" value="1"/>
</dbReference>
<evidence type="ECO:0008006" key="4">
    <source>
        <dbReference type="Google" id="ProtNLM"/>
    </source>
</evidence>
<keyword evidence="3" id="KW-1185">Reference proteome</keyword>
<reference evidence="3" key="1">
    <citation type="journal article" date="2019" name="Int. J. Syst. Evol. Microbiol.">
        <title>The Global Catalogue of Microorganisms (GCM) 10K type strain sequencing project: providing services to taxonomists for standard genome sequencing and annotation.</title>
        <authorList>
            <consortium name="The Broad Institute Genomics Platform"/>
            <consortium name="The Broad Institute Genome Sequencing Center for Infectious Disease"/>
            <person name="Wu L."/>
            <person name="Ma J."/>
        </authorList>
    </citation>
    <scope>NUCLEOTIDE SEQUENCE [LARGE SCALE GENOMIC DNA]</scope>
    <source>
        <strain evidence="3">NBRC 102407</strain>
    </source>
</reference>
<sequence length="462" mass="52224">MQKQANTPFRPRVVGAALALAFTATLSINASAAVSEQEAARLGKDLTPVGAEKAASKDGAVPAWDGGMTKVPAGWKPGRLDPYKDDKPLYSVDASNLDKHADKVPPGQAALIKAYKGYKLDVYPSHRSCPAPDIVAERTKKNATYARIGDDGWRLEQAYGAGVPFPIPKSGVEVLWNYKTRYTGLGRRAQISALMPDKDGSIVETKQWFFEMYPFNDPKTTTLKDVEGIDSKLLYDVLSPPSRAGEGYLIHAYLDKPQDAWIYFPGQRRVRRSPTFAYDNPIAGFDNLYFVDQINMFTGAPDRYDFKLVGKKEMIVPYNSYKLIDKKNKFKDMLGTEYVKRDFMRYETHRVWVVEATVKGDKRHSFAKRVFYIDEDSWALLHVDMYDAKGNLWRVQEGSLWAAPEVGACMSYEYQMYDLVARRYVTDNWTAEGEVLDLTAGKEGRVNTATFSQDELRRRGER</sequence>
<gene>
    <name evidence="2" type="ORF">GCM10007933_40110</name>
</gene>
<dbReference type="EMBL" id="BSPX01000101">
    <property type="protein sequence ID" value="GLT24529.1"/>
    <property type="molecule type" value="Genomic_DNA"/>
</dbReference>
<dbReference type="Gene3D" id="2.50.20.10">
    <property type="entry name" value="Lipoprotein localisation LolA/LolB/LppX"/>
    <property type="match status" value="1"/>
</dbReference>
<dbReference type="RefSeq" id="WP_284189692.1">
    <property type="nucleotide sequence ID" value="NZ_BSPX01000101.1"/>
</dbReference>
<evidence type="ECO:0000313" key="2">
    <source>
        <dbReference type="EMBL" id="GLT24529.1"/>
    </source>
</evidence>
<dbReference type="Proteomes" id="UP001157167">
    <property type="component" value="Unassembled WGS sequence"/>
</dbReference>
<proteinExistence type="predicted"/>
<dbReference type="InterPro" id="IPR010752">
    <property type="entry name" value="DUF1329"/>
</dbReference>
<evidence type="ECO:0000256" key="1">
    <source>
        <dbReference type="SAM" id="SignalP"/>
    </source>
</evidence>
<dbReference type="CDD" id="cd16329">
    <property type="entry name" value="LolA_like"/>
    <property type="match status" value="1"/>
</dbReference>
<name>A0ABQ6FHT9_9RHOO</name>
<accession>A0ABQ6FHT9</accession>
<organism evidence="2 3">
    <name type="scientific">Zoogloea oryzae</name>
    <dbReference type="NCBI Taxonomy" id="310767"/>
    <lineage>
        <taxon>Bacteria</taxon>
        <taxon>Pseudomonadati</taxon>
        <taxon>Pseudomonadota</taxon>
        <taxon>Betaproteobacteria</taxon>
        <taxon>Rhodocyclales</taxon>
        <taxon>Zoogloeaceae</taxon>
        <taxon>Zoogloea</taxon>
    </lineage>
</organism>
<feature type="chain" id="PRO_5047401317" description="DUF1329 domain-containing protein" evidence="1">
    <location>
        <begin position="33"/>
        <end position="462"/>
    </location>
</feature>